<organism evidence="1">
    <name type="scientific">Medicago truncatula</name>
    <name type="common">Barrel medic</name>
    <name type="synonym">Medicago tribuloides</name>
    <dbReference type="NCBI Taxonomy" id="3880"/>
    <lineage>
        <taxon>Eukaryota</taxon>
        <taxon>Viridiplantae</taxon>
        <taxon>Streptophyta</taxon>
        <taxon>Embryophyta</taxon>
        <taxon>Tracheophyta</taxon>
        <taxon>Spermatophyta</taxon>
        <taxon>Magnoliopsida</taxon>
        <taxon>eudicotyledons</taxon>
        <taxon>Gunneridae</taxon>
        <taxon>Pentapetalae</taxon>
        <taxon>rosids</taxon>
        <taxon>fabids</taxon>
        <taxon>Fabales</taxon>
        <taxon>Fabaceae</taxon>
        <taxon>Papilionoideae</taxon>
        <taxon>50 kb inversion clade</taxon>
        <taxon>NPAAA clade</taxon>
        <taxon>Hologalegina</taxon>
        <taxon>IRL clade</taxon>
        <taxon>Trifolieae</taxon>
        <taxon>Medicago</taxon>
    </lineage>
</organism>
<protein>
    <submittedName>
        <fullName evidence="1">Uncharacterized protein</fullName>
    </submittedName>
</protein>
<proteinExistence type="evidence at transcript level"/>
<evidence type="ECO:0000313" key="1">
    <source>
        <dbReference type="EMBL" id="AFK43346.1"/>
    </source>
</evidence>
<name>I3SSV4_MEDTR</name>
<dbReference type="AlphaFoldDB" id="I3SSV4"/>
<dbReference type="EMBL" id="BT143552">
    <property type="protein sequence ID" value="AFK43346.1"/>
    <property type="molecule type" value="mRNA"/>
</dbReference>
<reference evidence="1" key="1">
    <citation type="submission" date="2012-05" db="EMBL/GenBank/DDBJ databases">
        <authorList>
            <person name="Krishnakumar V."/>
            <person name="Cheung F."/>
            <person name="Xiao Y."/>
            <person name="Chan A."/>
            <person name="Moskal W.A."/>
            <person name="Town C.D."/>
        </authorList>
    </citation>
    <scope>NUCLEOTIDE SEQUENCE</scope>
</reference>
<accession>I3SSV4</accession>
<sequence>MQLWKLDNTSFSTTQKSGRYKPCVSLVAPLYTYTHFSIREATFSVVLGLAFCSSFPSCK</sequence>